<dbReference type="RefSeq" id="WP_272097271.1">
    <property type="nucleotide sequence ID" value="NZ_JAQNDK010000002.1"/>
</dbReference>
<gene>
    <name evidence="2" type="ORF">POL72_21030</name>
</gene>
<evidence type="ECO:0000313" key="2">
    <source>
        <dbReference type="EMBL" id="MDC0680239.1"/>
    </source>
</evidence>
<evidence type="ECO:0008006" key="4">
    <source>
        <dbReference type="Google" id="ProtNLM"/>
    </source>
</evidence>
<reference evidence="2 3" key="1">
    <citation type="submission" date="2023-01" db="EMBL/GenBank/DDBJ databases">
        <title>Minimal conservation of predation-associated metabolite biosynthetic gene clusters underscores biosynthetic potential of Myxococcota including descriptions for ten novel species: Archangium lansinium sp. nov., Myxococcus landrumus sp. nov., Nannocystis bai.</title>
        <authorList>
            <person name="Ahearne A."/>
            <person name="Stevens C."/>
            <person name="Dowd S."/>
        </authorList>
    </citation>
    <scope>NUCLEOTIDE SEQUENCE [LARGE SCALE GENOMIC DNA]</scope>
    <source>
        <strain evidence="2 3">WIWO2</strain>
    </source>
</reference>
<name>A0ABT5C1E2_9BACT</name>
<feature type="transmembrane region" description="Helical" evidence="1">
    <location>
        <begin position="315"/>
        <end position="336"/>
    </location>
</feature>
<evidence type="ECO:0000313" key="3">
    <source>
        <dbReference type="Proteomes" id="UP001217485"/>
    </source>
</evidence>
<organism evidence="2 3">
    <name type="scientific">Sorangium atrum</name>
    <dbReference type="NCBI Taxonomy" id="2995308"/>
    <lineage>
        <taxon>Bacteria</taxon>
        <taxon>Pseudomonadati</taxon>
        <taxon>Myxococcota</taxon>
        <taxon>Polyangia</taxon>
        <taxon>Polyangiales</taxon>
        <taxon>Polyangiaceae</taxon>
        <taxon>Sorangium</taxon>
    </lineage>
</organism>
<dbReference type="Proteomes" id="UP001217485">
    <property type="component" value="Unassembled WGS sequence"/>
</dbReference>
<keyword evidence="3" id="KW-1185">Reference proteome</keyword>
<sequence>MDVAGGSGVDGWFILGILALVVGILCFVLLAVGWVRKRRAAQGKKAEDLDLAGAWRKAVAAMPQRERDGPVLVVLGERLSGKTTLIRGALKQGDRYTPDGRDLDVYSGNGQRVQEIASDLLFDPRPEAEDALRKLWKGVALDALRVIVVVNASSLSWNEAGLRDLGRVARRKLDILTDLRGSPVNVRVAVTHCDARSAGFSPLCDILEETNARGPIAPRESDELPPEWRRVTPLGARTTRFPELVGFVSSEGPETVRALAPFFESLLASTKDAPIVNGVFLSAATELEPFRSTGDALAEDPELASSDRRARERRFITRVGLALAAALALGAIVFTAQRGSVERTASAVTIMADAVSHGDRVSRTVEERAAAEVLRMDRSAWLFESRRAEIEEQYRTAVEAGMLNPKLQSTDRAARIRALSVLDAGKEGDPLRAIIQKDEAAWAAALGMSPRTLKSYLTVSDGAGPTERELSNLPEITALPQGSSRADWASFFRRLSDVLHGQRLRTEPLKELQDSAGDLDQAVRDAAEQTELDEAARILQARHPHQKNLFGKGTTSDAGPWMQENAGTLQHLLAAVRGASLDGPSGAGKGLRQAVLDLQVIAVPPEIVEPKASEATAETQADNLLDRLKQLVGRAAPPAAGVGSAAASAAGVGAAAPRSSAAPAAPAAPASASASAAPSGSASSTAAASAAPEAKKPPVYSVVLDAQSWSFDMGQWAQAIVAGRALVYLDALFADSSRRSVLFPKDAAYPPVLPQPGRGASTYIDGLVSHEAFTAEVEPGLAGFEAALASTGLDVSEREIYLRPTRSAASSYGAGLRDATDAYYKSFQLSRGGASALAADVADMVSPSSFFTTFQKRVADQASVPGSPGTLLRLVGDPVADFGPIARLLTGENGKYPALEPYYKLLITLVPSLSDRAPPAPKRDAPLDDRLAPIGALALSALRTPAKSPDAEVEAWLNDASMTESLRRPFRLAVQRALALGKADLDRATADAYTAELRPSVTPILGRFPFDTRSTVDAQAADVEATFGPKGTFFASFASLIGPVCREGPAGSYTPLEVPSAGAVEVPAGALRLASWAQGLQKMLFGPDGKPQPIAFRVKAPPLSPVEPERTITLALLQSGTATFYAFNQAPSWQPFPVAWSPAGGQANTSSVGIQTTPTGGGEPRIQTIDVAAADFSFFHLIQRAEVTGSKVTWKASPESPGDPRRYAAFLFEPNPAGLLRAPSLD</sequence>
<protein>
    <recommendedName>
        <fullName evidence="4">IcmF-related N-terminal domain-containing protein</fullName>
    </recommendedName>
</protein>
<accession>A0ABT5C1E2</accession>
<evidence type="ECO:0000256" key="1">
    <source>
        <dbReference type="SAM" id="Phobius"/>
    </source>
</evidence>
<comment type="caution">
    <text evidence="2">The sequence shown here is derived from an EMBL/GenBank/DDBJ whole genome shotgun (WGS) entry which is preliminary data.</text>
</comment>
<proteinExistence type="predicted"/>
<feature type="transmembrane region" description="Helical" evidence="1">
    <location>
        <begin position="12"/>
        <end position="35"/>
    </location>
</feature>
<keyword evidence="1" id="KW-1133">Transmembrane helix</keyword>
<keyword evidence="1" id="KW-0472">Membrane</keyword>
<keyword evidence="1" id="KW-0812">Transmembrane</keyword>
<dbReference type="EMBL" id="JAQNDK010000002">
    <property type="protein sequence ID" value="MDC0680239.1"/>
    <property type="molecule type" value="Genomic_DNA"/>
</dbReference>